<protein>
    <recommendedName>
        <fullName evidence="7">Sodium/nucleoside cotransporter</fullName>
    </recommendedName>
</protein>
<feature type="transmembrane region" description="Helical" evidence="7">
    <location>
        <begin position="191"/>
        <end position="208"/>
    </location>
</feature>
<feature type="transmembrane region" description="Helical" evidence="7">
    <location>
        <begin position="616"/>
        <end position="641"/>
    </location>
</feature>
<feature type="transmembrane region" description="Helical" evidence="7">
    <location>
        <begin position="163"/>
        <end position="185"/>
    </location>
</feature>
<feature type="transmembrane region" description="Helical" evidence="7">
    <location>
        <begin position="343"/>
        <end position="365"/>
    </location>
</feature>
<keyword evidence="3" id="KW-1003">Cell membrane</keyword>
<name>A0A3B4VJI2_SERDU</name>
<feature type="domain" description="Nucleoside transporter/FeoB GTPase Gate" evidence="11">
    <location>
        <begin position="345"/>
        <end position="442"/>
    </location>
</feature>
<dbReference type="InterPro" id="IPR002668">
    <property type="entry name" value="CNT_N_dom"/>
</dbReference>
<dbReference type="InterPro" id="IPR008276">
    <property type="entry name" value="C_nuclsd_transpt"/>
</dbReference>
<dbReference type="InterPro" id="IPR011657">
    <property type="entry name" value="CNT_C_dom"/>
</dbReference>
<evidence type="ECO:0000256" key="6">
    <source>
        <dbReference type="ARBA" id="ARBA00023136"/>
    </source>
</evidence>
<evidence type="ECO:0000259" key="9">
    <source>
        <dbReference type="Pfam" id="PF01773"/>
    </source>
</evidence>
<dbReference type="GO" id="GO:0015860">
    <property type="term" value="P:purine nucleoside transmembrane transport"/>
    <property type="evidence" value="ECO:0007669"/>
    <property type="project" value="TreeGrafter"/>
</dbReference>
<dbReference type="Proteomes" id="UP000261420">
    <property type="component" value="Unplaced"/>
</dbReference>
<dbReference type="GO" id="GO:0015864">
    <property type="term" value="P:pyrimidine nucleoside transport"/>
    <property type="evidence" value="ECO:0007669"/>
    <property type="project" value="TreeGrafter"/>
</dbReference>
<dbReference type="InterPro" id="IPR018270">
    <property type="entry name" value="C_nuclsd_transpt_met_bac"/>
</dbReference>
<dbReference type="STRING" id="41447.ENSSDUP00000030739"/>
<evidence type="ECO:0000313" key="13">
    <source>
        <dbReference type="Proteomes" id="UP000261420"/>
    </source>
</evidence>
<evidence type="ECO:0000256" key="1">
    <source>
        <dbReference type="ARBA" id="ARBA00004651"/>
    </source>
</evidence>
<dbReference type="GO" id="GO:0015389">
    <property type="term" value="F:pyrimidine- and adenosine-specific:sodium symporter activity"/>
    <property type="evidence" value="ECO:0007669"/>
    <property type="project" value="TreeGrafter"/>
</dbReference>
<dbReference type="Pfam" id="PF07670">
    <property type="entry name" value="Gate"/>
    <property type="match status" value="1"/>
</dbReference>
<feature type="domain" description="Concentrative nucleoside transporter N-terminal" evidence="9">
    <location>
        <begin position="266"/>
        <end position="337"/>
    </location>
</feature>
<reference evidence="12" key="2">
    <citation type="submission" date="2025-09" db="UniProtKB">
        <authorList>
            <consortium name="Ensembl"/>
        </authorList>
    </citation>
    <scope>IDENTIFICATION</scope>
</reference>
<feature type="compositionally biased region" description="Low complexity" evidence="8">
    <location>
        <begin position="18"/>
        <end position="31"/>
    </location>
</feature>
<feature type="region of interest" description="Disordered" evidence="8">
    <location>
        <begin position="1"/>
        <end position="101"/>
    </location>
</feature>
<feature type="compositionally biased region" description="Basic and acidic residues" evidence="8">
    <location>
        <begin position="78"/>
        <end position="88"/>
    </location>
</feature>
<keyword evidence="7" id="KW-0813">Transport</keyword>
<feature type="transmembrane region" description="Helical" evidence="7">
    <location>
        <begin position="541"/>
        <end position="562"/>
    </location>
</feature>
<dbReference type="Pfam" id="PF01773">
    <property type="entry name" value="Nucleos_tra2_N"/>
    <property type="match status" value="1"/>
</dbReference>
<organism evidence="12 13">
    <name type="scientific">Seriola dumerili</name>
    <name type="common">Greater amberjack</name>
    <name type="synonym">Caranx dumerili</name>
    <dbReference type="NCBI Taxonomy" id="41447"/>
    <lineage>
        <taxon>Eukaryota</taxon>
        <taxon>Metazoa</taxon>
        <taxon>Chordata</taxon>
        <taxon>Craniata</taxon>
        <taxon>Vertebrata</taxon>
        <taxon>Euteleostomi</taxon>
        <taxon>Actinopterygii</taxon>
        <taxon>Neopterygii</taxon>
        <taxon>Teleostei</taxon>
        <taxon>Neoteleostei</taxon>
        <taxon>Acanthomorphata</taxon>
        <taxon>Carangaria</taxon>
        <taxon>Carangiformes</taxon>
        <taxon>Carangidae</taxon>
        <taxon>Seriola</taxon>
    </lineage>
</organism>
<dbReference type="InterPro" id="IPR011642">
    <property type="entry name" value="Gate_dom"/>
</dbReference>
<feature type="domain" description="Concentrative nucleoside transporter C-terminal" evidence="10">
    <location>
        <begin position="448"/>
        <end position="671"/>
    </location>
</feature>
<feature type="transmembrane region" description="Helical" evidence="7">
    <location>
        <begin position="653"/>
        <end position="675"/>
    </location>
</feature>
<evidence type="ECO:0000256" key="3">
    <source>
        <dbReference type="ARBA" id="ARBA00022475"/>
    </source>
</evidence>
<dbReference type="GO" id="GO:0005886">
    <property type="term" value="C:plasma membrane"/>
    <property type="evidence" value="ECO:0007669"/>
    <property type="project" value="UniProtKB-SubCell"/>
</dbReference>
<sequence>MPPRTSKDLPSPLSPRAQQPTTTTGTATTQTLSPANREPRSRVSRRSSPVPTSAIRLAEQHHGPAQVGWDQPRFSQSRRGEIKAKSDAEVDTGGTAREPSAVTTVTDKTARKEQDQIYLDMDSAFEVADNAQRETDQQNKSLLEKKMEAVKGYLAEHRDQIRLFIHLVLAAGFAAIVIAACVLNFHRAVGLLVISLVTVFFLFWDWMMERYGNWVWEELHPIRDLRSRNWFWIRWIKYVLVLVAVVCWLALDTAQLGTRQLVSFSGLLFLIFLMMLFSKHPFRWSWQTLLCGIGLQFVFGLLILRTTFGFAALVWLGKQAEIFMSFTDAGSKFVFGASYTDHFFAFKVMPILVFLSSVISILYYIGFMQWLICKIGLVMQVTMGTSPTESMVAAANIFLGHIDSPLLIRPYISGLTISEIHAVMTGGFASISGSLLGAFISLGVEASHLLTASLLSAPASLAIAKTFWPETETPKVTSSDRDLKMGKGESTNVLEVASQGASSAVGLVANIVVNLISFLALLSFFDAVLSWLGGMFDCPQLSFALICSYVFMPLSFMMGVSWEDCFVVAELIGIKTFLNEFVAYQKLSELIKRRKAGGPAYVNNVKQYISVHSETIATYALCGFSNFASLGMSVGALSAMAPDRRSDISSCGFRALVAGSVSCFMTACIAGMLYIPDLHCPRFLSTEFSNTNMTISSQLVTCCTLLYNSVTVYEPWNVTIGEEFSQSSLQGCCTVIQPTHFNCSLM</sequence>
<evidence type="ECO:0000256" key="7">
    <source>
        <dbReference type="RuleBase" id="RU362018"/>
    </source>
</evidence>
<evidence type="ECO:0000259" key="10">
    <source>
        <dbReference type="Pfam" id="PF07662"/>
    </source>
</evidence>
<dbReference type="NCBIfam" id="TIGR00804">
    <property type="entry name" value="nupC"/>
    <property type="match status" value="1"/>
</dbReference>
<proteinExistence type="inferred from homology"/>
<evidence type="ECO:0000256" key="8">
    <source>
        <dbReference type="SAM" id="MobiDB-lite"/>
    </source>
</evidence>
<dbReference type="AlphaFoldDB" id="A0A3B4VJI2"/>
<keyword evidence="5 7" id="KW-1133">Transmembrane helix</keyword>
<keyword evidence="13" id="KW-1185">Reference proteome</keyword>
<feature type="transmembrane region" description="Helical" evidence="7">
    <location>
        <begin position="289"/>
        <end position="316"/>
    </location>
</feature>
<evidence type="ECO:0000256" key="5">
    <source>
        <dbReference type="ARBA" id="ARBA00022989"/>
    </source>
</evidence>
<feature type="transmembrane region" description="Helical" evidence="7">
    <location>
        <begin position="507"/>
        <end position="529"/>
    </location>
</feature>
<dbReference type="GeneTree" id="ENSGT00390000016025"/>
<comment type="similarity">
    <text evidence="2 7">Belongs to the concentrative nucleoside transporter (CNT) (TC 2.A.41) family.</text>
</comment>
<reference evidence="12" key="1">
    <citation type="submission" date="2025-08" db="UniProtKB">
        <authorList>
            <consortium name="Ensembl"/>
        </authorList>
    </citation>
    <scope>IDENTIFICATION</scope>
</reference>
<feature type="transmembrane region" description="Helical" evidence="7">
    <location>
        <begin position="229"/>
        <end position="251"/>
    </location>
</feature>
<evidence type="ECO:0000259" key="11">
    <source>
        <dbReference type="Pfam" id="PF07670"/>
    </source>
</evidence>
<feature type="transmembrane region" description="Helical" evidence="7">
    <location>
        <begin position="420"/>
        <end position="442"/>
    </location>
</feature>
<evidence type="ECO:0000256" key="4">
    <source>
        <dbReference type="ARBA" id="ARBA00022692"/>
    </source>
</evidence>
<evidence type="ECO:0000256" key="2">
    <source>
        <dbReference type="ARBA" id="ARBA00009033"/>
    </source>
</evidence>
<dbReference type="PANTHER" id="PTHR10590:SF4">
    <property type="entry name" value="SOLUTE CARRIER FAMILY 28 MEMBER 3"/>
    <property type="match status" value="1"/>
</dbReference>
<accession>A0A3B4VJI2</accession>
<keyword evidence="6 7" id="KW-0472">Membrane</keyword>
<dbReference type="Ensembl" id="ENSSDUT00000031274.1">
    <property type="protein sequence ID" value="ENSSDUP00000030739.1"/>
    <property type="gene ID" value="ENSSDUG00000022144.1"/>
</dbReference>
<dbReference type="PANTHER" id="PTHR10590">
    <property type="entry name" value="SODIUM/NUCLEOSIDE COTRANSPORTER"/>
    <property type="match status" value="1"/>
</dbReference>
<comment type="subcellular location">
    <subcellularLocation>
        <location evidence="1">Cell membrane</location>
        <topology evidence="1">Multi-pass membrane protein</topology>
    </subcellularLocation>
</comment>
<keyword evidence="4 7" id="KW-0812">Transmembrane</keyword>
<evidence type="ECO:0000313" key="12">
    <source>
        <dbReference type="Ensembl" id="ENSSDUP00000030739.1"/>
    </source>
</evidence>
<dbReference type="Pfam" id="PF07662">
    <property type="entry name" value="Nucleos_tra2_C"/>
    <property type="match status" value="1"/>
</dbReference>
<feature type="transmembrane region" description="Helical" evidence="7">
    <location>
        <begin position="257"/>
        <end position="277"/>
    </location>
</feature>